<dbReference type="Gene3D" id="3.80.10.10">
    <property type="entry name" value="Ribonuclease Inhibitor"/>
    <property type="match status" value="2"/>
</dbReference>
<proteinExistence type="predicted"/>
<dbReference type="Pfam" id="PF13855">
    <property type="entry name" value="LRR_8"/>
    <property type="match status" value="2"/>
</dbReference>
<evidence type="ECO:0000256" key="1">
    <source>
        <dbReference type="ARBA" id="ARBA00022614"/>
    </source>
</evidence>
<dbReference type="PROSITE" id="PS51450">
    <property type="entry name" value="LRR"/>
    <property type="match status" value="2"/>
</dbReference>
<accession>A0A8B8EWP5</accession>
<dbReference type="KEGG" id="cvn:111137080"/>
<dbReference type="InterPro" id="IPR003591">
    <property type="entry name" value="Leu-rich_rpt_typical-subtyp"/>
</dbReference>
<evidence type="ECO:0000313" key="5">
    <source>
        <dbReference type="RefSeq" id="XP_022344038.1"/>
    </source>
</evidence>
<dbReference type="PANTHER" id="PTHR24366:SF161">
    <property type="entry name" value="TIR DOMAIN-CONTAINING PROTEIN"/>
    <property type="match status" value="1"/>
</dbReference>
<dbReference type="Proteomes" id="UP000694844">
    <property type="component" value="Chromosome 5"/>
</dbReference>
<keyword evidence="4" id="KW-1185">Reference proteome</keyword>
<dbReference type="OrthoDB" id="6287021at2759"/>
<dbReference type="AlphaFoldDB" id="A0A8B8EWP5"/>
<gene>
    <name evidence="5" type="primary">LOC111137080</name>
</gene>
<keyword evidence="3" id="KW-0677">Repeat</keyword>
<sequence>MLKNLTDLELQNFVVPTLRKSFAIQSLLQLRSLKLVNMQLRFILKDSLEEFRSLKHLEVSGNRDMRFFPVGAIYSVPSLEELVLKDNGLVKVPGWAFFGLPNLKSLDLSRNQIDTLRPDAFRNVSNTLEKIDLTGNLLTTSSISEFSSALDLPAIETLRLVNLNKNNAPVVIENAFRGPKQFLTSVALMENRFNAMDLWNEVARLKSVQELDLSDNGLTNLPRSAFANNTKVKTLTISNNNIGPYLSASQLDGLQASLQQLGLNSNGIQTIDSCLFTEFPKLHMVTLYGNPLSCDCRLRGLKTWMESLDFLYAYLTQAKCASPESVGG</sequence>
<dbReference type="GeneID" id="111137080"/>
<protein>
    <submittedName>
        <fullName evidence="5">Slit homolog 3 protein-like</fullName>
    </submittedName>
</protein>
<reference evidence="5" key="1">
    <citation type="submission" date="2025-08" db="UniProtKB">
        <authorList>
            <consortium name="RefSeq"/>
        </authorList>
    </citation>
    <scope>IDENTIFICATION</scope>
    <source>
        <tissue evidence="5">Whole sample</tissue>
    </source>
</reference>
<dbReference type="SUPFAM" id="SSF52058">
    <property type="entry name" value="L domain-like"/>
    <property type="match status" value="1"/>
</dbReference>
<dbReference type="PANTHER" id="PTHR24366">
    <property type="entry name" value="IG(IMMUNOGLOBULIN) AND LRR(LEUCINE RICH REPEAT) DOMAINS"/>
    <property type="match status" value="1"/>
</dbReference>
<dbReference type="PRINTS" id="PR00019">
    <property type="entry name" value="LEURICHRPT"/>
</dbReference>
<evidence type="ECO:0000313" key="4">
    <source>
        <dbReference type="Proteomes" id="UP000694844"/>
    </source>
</evidence>
<keyword evidence="1" id="KW-0433">Leucine-rich repeat</keyword>
<dbReference type="SMART" id="SM00369">
    <property type="entry name" value="LRR_TYP"/>
    <property type="match status" value="4"/>
</dbReference>
<dbReference type="InterPro" id="IPR032675">
    <property type="entry name" value="LRR_dom_sf"/>
</dbReference>
<organism evidence="4 5">
    <name type="scientific">Crassostrea virginica</name>
    <name type="common">Eastern oyster</name>
    <dbReference type="NCBI Taxonomy" id="6565"/>
    <lineage>
        <taxon>Eukaryota</taxon>
        <taxon>Metazoa</taxon>
        <taxon>Spiralia</taxon>
        <taxon>Lophotrochozoa</taxon>
        <taxon>Mollusca</taxon>
        <taxon>Bivalvia</taxon>
        <taxon>Autobranchia</taxon>
        <taxon>Pteriomorphia</taxon>
        <taxon>Ostreida</taxon>
        <taxon>Ostreoidea</taxon>
        <taxon>Ostreidae</taxon>
        <taxon>Crassostrea</taxon>
    </lineage>
</organism>
<dbReference type="InterPro" id="IPR001611">
    <property type="entry name" value="Leu-rich_rpt"/>
</dbReference>
<evidence type="ECO:0000256" key="2">
    <source>
        <dbReference type="ARBA" id="ARBA00022729"/>
    </source>
</evidence>
<evidence type="ECO:0000256" key="3">
    <source>
        <dbReference type="ARBA" id="ARBA00022737"/>
    </source>
</evidence>
<name>A0A8B8EWP5_CRAVI</name>
<keyword evidence="2" id="KW-0732">Signal</keyword>
<dbReference type="RefSeq" id="XP_022344038.1">
    <property type="nucleotide sequence ID" value="XM_022488330.1"/>
</dbReference>